<name>A0ABR4LN22_9EURO</name>
<dbReference type="EMBL" id="JBFXLQ010000028">
    <property type="protein sequence ID" value="KAL2865929.1"/>
    <property type="molecule type" value="Genomic_DNA"/>
</dbReference>
<dbReference type="GeneID" id="98148292"/>
<keyword evidence="2" id="KW-1185">Reference proteome</keyword>
<accession>A0ABR4LN22</accession>
<dbReference type="RefSeq" id="XP_070884908.1">
    <property type="nucleotide sequence ID" value="XM_071033220.1"/>
</dbReference>
<evidence type="ECO:0000313" key="2">
    <source>
        <dbReference type="Proteomes" id="UP001610432"/>
    </source>
</evidence>
<proteinExistence type="predicted"/>
<gene>
    <name evidence="1" type="ORF">BJX67DRAFT_382314</name>
</gene>
<comment type="caution">
    <text evidence="1">The sequence shown here is derived from an EMBL/GenBank/DDBJ whole genome shotgun (WGS) entry which is preliminary data.</text>
</comment>
<protein>
    <submittedName>
        <fullName evidence="1">Uncharacterized protein</fullName>
    </submittedName>
</protein>
<dbReference type="Proteomes" id="UP001610432">
    <property type="component" value="Unassembled WGS sequence"/>
</dbReference>
<reference evidence="1 2" key="1">
    <citation type="submission" date="2024-07" db="EMBL/GenBank/DDBJ databases">
        <title>Section-level genome sequencing and comparative genomics of Aspergillus sections Usti and Cavernicolus.</title>
        <authorList>
            <consortium name="Lawrence Berkeley National Laboratory"/>
            <person name="Nybo J.L."/>
            <person name="Vesth T.C."/>
            <person name="Theobald S."/>
            <person name="Frisvad J.C."/>
            <person name="Larsen T.O."/>
            <person name="Kjaerboelling I."/>
            <person name="Rothschild-Mancinelli K."/>
            <person name="Lyhne E.K."/>
            <person name="Kogle M.E."/>
            <person name="Barry K."/>
            <person name="Clum A."/>
            <person name="Na H."/>
            <person name="Ledsgaard L."/>
            <person name="Lin J."/>
            <person name="Lipzen A."/>
            <person name="Kuo A."/>
            <person name="Riley R."/>
            <person name="Mondo S."/>
            <person name="Labutti K."/>
            <person name="Haridas S."/>
            <person name="Pangalinan J."/>
            <person name="Salamov A.A."/>
            <person name="Simmons B.A."/>
            <person name="Magnuson J.K."/>
            <person name="Chen J."/>
            <person name="Drula E."/>
            <person name="Henrissat B."/>
            <person name="Wiebenga A."/>
            <person name="Lubbers R.J."/>
            <person name="Gomes A.C."/>
            <person name="Macurrencykelacurrency M.R."/>
            <person name="Stajich J."/>
            <person name="Grigoriev I.V."/>
            <person name="Mortensen U.H."/>
            <person name="De Vries R.P."/>
            <person name="Baker S.E."/>
            <person name="Andersen M.R."/>
        </authorList>
    </citation>
    <scope>NUCLEOTIDE SEQUENCE [LARGE SCALE GENOMIC DNA]</scope>
    <source>
        <strain evidence="1 2">CBS 449.75</strain>
    </source>
</reference>
<sequence length="335" mass="37057">MTVEGSKLVYEIPDENSLAEYLSSTLIPTDAVLLSCLIGARASFFARTDRWYWDDEVLAPVPQCPGITRNGSPIWRRICATPPIIEELLGFSGSPRPELLEKAASLLGSYLSGLPAVGLASSAGTAPPTLRVTSALHAAYIITLTRHVHPKTNQSRHTTMNEYDLRPYFPDPYNTDRSAVGVYFVPLPFRADLPTSFSDLADGLKRSYRMGFSEDRELLKVVGSFTRAMAQFLQTEFQANLIGTSALVSNLGVVENHVQRSFGGAVSVLDFSFTVEVVIGMSALHFYTFRDWLRYVHSVDEMFEGPSQIGLYLEEMERVLREELLDGGSTAANQD</sequence>
<organism evidence="1 2">
    <name type="scientific">Aspergillus lucknowensis</name>
    <dbReference type="NCBI Taxonomy" id="176173"/>
    <lineage>
        <taxon>Eukaryota</taxon>
        <taxon>Fungi</taxon>
        <taxon>Dikarya</taxon>
        <taxon>Ascomycota</taxon>
        <taxon>Pezizomycotina</taxon>
        <taxon>Eurotiomycetes</taxon>
        <taxon>Eurotiomycetidae</taxon>
        <taxon>Eurotiales</taxon>
        <taxon>Aspergillaceae</taxon>
        <taxon>Aspergillus</taxon>
        <taxon>Aspergillus subgen. Nidulantes</taxon>
    </lineage>
</organism>
<evidence type="ECO:0000313" key="1">
    <source>
        <dbReference type="EMBL" id="KAL2865929.1"/>
    </source>
</evidence>